<feature type="compositionally biased region" description="Pro residues" evidence="1">
    <location>
        <begin position="360"/>
        <end position="377"/>
    </location>
</feature>
<dbReference type="RefSeq" id="WP_085750933.1">
    <property type="nucleotide sequence ID" value="NZ_BSPR01000007.1"/>
</dbReference>
<dbReference type="Pfam" id="PF20232">
    <property type="entry name" value="T6SS_FHA_C"/>
    <property type="match status" value="1"/>
</dbReference>
<dbReference type="KEGG" id="rgu:A4W93_12540"/>
<dbReference type="SMART" id="SM00240">
    <property type="entry name" value="FHA"/>
    <property type="match status" value="1"/>
</dbReference>
<dbReference type="OrthoDB" id="273564at2"/>
<feature type="compositionally biased region" description="Pro residues" evidence="1">
    <location>
        <begin position="132"/>
        <end position="154"/>
    </location>
</feature>
<dbReference type="CDD" id="cd00060">
    <property type="entry name" value="FHA"/>
    <property type="match status" value="1"/>
</dbReference>
<feature type="compositionally biased region" description="Low complexity" evidence="1">
    <location>
        <begin position="155"/>
        <end position="180"/>
    </location>
</feature>
<feature type="compositionally biased region" description="Low complexity" evidence="1">
    <location>
        <begin position="295"/>
        <end position="306"/>
    </location>
</feature>
<proteinExistence type="predicted"/>
<organism evidence="2 3">
    <name type="scientific">Piscinibacter gummiphilus</name>
    <dbReference type="NCBI Taxonomy" id="946333"/>
    <lineage>
        <taxon>Bacteria</taxon>
        <taxon>Pseudomonadati</taxon>
        <taxon>Pseudomonadota</taxon>
        <taxon>Betaproteobacteria</taxon>
        <taxon>Burkholderiales</taxon>
        <taxon>Sphaerotilaceae</taxon>
        <taxon>Piscinibacter</taxon>
    </lineage>
</organism>
<protein>
    <submittedName>
        <fullName evidence="2">Uncharacterized protein</fullName>
    </submittedName>
</protein>
<dbReference type="PROSITE" id="PS50006">
    <property type="entry name" value="FHA_DOMAIN"/>
    <property type="match status" value="1"/>
</dbReference>
<evidence type="ECO:0000256" key="1">
    <source>
        <dbReference type="SAM" id="MobiDB-lite"/>
    </source>
</evidence>
<feature type="region of interest" description="Disordered" evidence="1">
    <location>
        <begin position="123"/>
        <end position="396"/>
    </location>
</feature>
<gene>
    <name evidence="2" type="ORF">A4W93_12540</name>
</gene>
<feature type="compositionally biased region" description="Low complexity" evidence="1">
    <location>
        <begin position="203"/>
        <end position="212"/>
    </location>
</feature>
<accession>A0A1W6L8V3</accession>
<name>A0A1W6L8V3_9BURK</name>
<dbReference type="Proteomes" id="UP000193427">
    <property type="component" value="Chromosome"/>
</dbReference>
<dbReference type="InterPro" id="IPR017735">
    <property type="entry name" value="T6SS_FHA"/>
</dbReference>
<dbReference type="InterPro" id="IPR008984">
    <property type="entry name" value="SMAD_FHA_dom_sf"/>
</dbReference>
<dbReference type="Pfam" id="PF00498">
    <property type="entry name" value="FHA"/>
    <property type="match status" value="1"/>
</dbReference>
<sequence length="658" mass="68214">MNLVIQAHTLKNEPLSQPITGRFDERGGTIGRSDTNTLALPDPERHISRLHAEVWFSNGAFSIRNVGSANAILVNGRPIAPGEGSAVNEGDELVIGAYAMRVTFNVPTQSRPPAVDGRTVIRSSAGESRTNPPQPRPAPRPAPAPVPMPAPPTASPTADPFADLFGAPPAAASPSDPFADLLGPATPAPAPAPMASPTPPAYAAPVPAAPSARLPDDFDPFADLTPPPPAGGAGVGGFMGGTPSPSPAPSAHIPDSAFGDLFGSPSPAPGNSLDDMFGLGKSPSAGKDPLADFLSPAAAPGGSAPSQDPLAMFNTPAAPPPPARSAAPDHTPELKGAYRPPAVKDEPGTIPGMRPIGRDAPPPRPGIPPPAPAPRPVSPAGGAAPPRRPPFPPELAETTMPAMRVSRPLPGDDDDPEISAPMPLTPLVAPTPPAHARMPTSLPPSAPVAPVAAGPAAAPDALWAAFCEGAGIQMKLPQGLNPEQMRMIGQVLRHSVDGTLKLVAVRAAAKQELRAQVTTIQSRNNNPLKFSPDAGAAIEQLLQPPMRGFMVGPQAVNDVMDDLLGHAIGTMAGMRAALEGVLSRFEPAQLENKLGAGGMMDTLLPMNRRAKLWELYLQHFKRIQGDAEEDFHELFGKAFVRAYEDQLDRLDSARHPDV</sequence>
<dbReference type="InterPro" id="IPR046883">
    <property type="entry name" value="T6SS_FHA_C"/>
</dbReference>
<dbReference type="AlphaFoldDB" id="A0A1W6L8V3"/>
<reference evidence="2 3" key="1">
    <citation type="submission" date="2016-04" db="EMBL/GenBank/DDBJ databases">
        <title>Complete genome sequence of natural rubber-degrading, novel Gram-negative bacterium, Rhizobacter gummiphilus strain NS21.</title>
        <authorList>
            <person name="Tabata M."/>
            <person name="Kasai D."/>
            <person name="Fukuda M."/>
        </authorList>
    </citation>
    <scope>NUCLEOTIDE SEQUENCE [LARGE SCALE GENOMIC DNA]</scope>
    <source>
        <strain evidence="2 3">NS21</strain>
    </source>
</reference>
<dbReference type="EMBL" id="CP015118">
    <property type="protein sequence ID" value="ARN20656.1"/>
    <property type="molecule type" value="Genomic_DNA"/>
</dbReference>
<evidence type="ECO:0000313" key="3">
    <source>
        <dbReference type="Proteomes" id="UP000193427"/>
    </source>
</evidence>
<keyword evidence="3" id="KW-1185">Reference proteome</keyword>
<feature type="compositionally biased region" description="Gly residues" evidence="1">
    <location>
        <begin position="231"/>
        <end position="240"/>
    </location>
</feature>
<dbReference type="NCBIfam" id="TIGR03354">
    <property type="entry name" value="VI_FHA"/>
    <property type="match status" value="1"/>
</dbReference>
<dbReference type="STRING" id="946333.A4W93_12540"/>
<dbReference type="SUPFAM" id="SSF49879">
    <property type="entry name" value="SMAD/FHA domain"/>
    <property type="match status" value="1"/>
</dbReference>
<dbReference type="Gene3D" id="2.60.200.20">
    <property type="match status" value="1"/>
</dbReference>
<feature type="compositionally biased region" description="Pro residues" evidence="1">
    <location>
        <begin position="186"/>
        <end position="202"/>
    </location>
</feature>
<evidence type="ECO:0000313" key="2">
    <source>
        <dbReference type="EMBL" id="ARN20656.1"/>
    </source>
</evidence>
<dbReference type="InterPro" id="IPR000253">
    <property type="entry name" value="FHA_dom"/>
</dbReference>